<comment type="caution">
    <text evidence="2">The sequence shown here is derived from an EMBL/GenBank/DDBJ whole genome shotgun (WGS) entry which is preliminary data.</text>
</comment>
<gene>
    <name evidence="2" type="ORF">JNB71_18325</name>
</gene>
<dbReference type="CDD" id="cd18683">
    <property type="entry name" value="PIN_VapC-like"/>
    <property type="match status" value="1"/>
</dbReference>
<dbReference type="Proteomes" id="UP000757604">
    <property type="component" value="Unassembled WGS sequence"/>
</dbReference>
<name>A0ABS7HG98_9HYPH</name>
<protein>
    <submittedName>
        <fullName evidence="2">Type II toxin-antitoxin system VapC family toxin</fullName>
    </submittedName>
</protein>
<dbReference type="InterPro" id="IPR002716">
    <property type="entry name" value="PIN_dom"/>
</dbReference>
<dbReference type="Pfam" id="PF01850">
    <property type="entry name" value="PIN"/>
    <property type="match status" value="1"/>
</dbReference>
<dbReference type="RefSeq" id="WP_220373239.1">
    <property type="nucleotide sequence ID" value="NZ_JAEUAO010000004.1"/>
</dbReference>
<dbReference type="InterPro" id="IPR029060">
    <property type="entry name" value="PIN-like_dom_sf"/>
</dbReference>
<evidence type="ECO:0000313" key="2">
    <source>
        <dbReference type="EMBL" id="MBW9065263.1"/>
    </source>
</evidence>
<feature type="domain" description="PIN" evidence="1">
    <location>
        <begin position="6"/>
        <end position="125"/>
    </location>
</feature>
<sequence length="134" mass="14855">MARIGVDTNILVRLFVKDDAEQFATIARLVRSLGEEDVFFINIVVLIETLWTLRGQYGYRKSELLALVQALLERGDLEIDQYEIVGNAINLSRLLGADISDALIGELNRLSGCDRTLTFDAKAAKTVPGMELLA</sequence>
<dbReference type="Gene3D" id="3.40.50.1010">
    <property type="entry name" value="5'-nuclease"/>
    <property type="match status" value="1"/>
</dbReference>
<keyword evidence="3" id="KW-1185">Reference proteome</keyword>
<evidence type="ECO:0000313" key="3">
    <source>
        <dbReference type="Proteomes" id="UP000757604"/>
    </source>
</evidence>
<organism evidence="2 3">
    <name type="scientific">Rhizobium herbae</name>
    <dbReference type="NCBI Taxonomy" id="508661"/>
    <lineage>
        <taxon>Bacteria</taxon>
        <taxon>Pseudomonadati</taxon>
        <taxon>Pseudomonadota</taxon>
        <taxon>Alphaproteobacteria</taxon>
        <taxon>Hyphomicrobiales</taxon>
        <taxon>Rhizobiaceae</taxon>
        <taxon>Rhizobium/Agrobacterium group</taxon>
        <taxon>Rhizobium</taxon>
    </lineage>
</organism>
<dbReference type="SUPFAM" id="SSF88723">
    <property type="entry name" value="PIN domain-like"/>
    <property type="match status" value="1"/>
</dbReference>
<proteinExistence type="predicted"/>
<accession>A0ABS7HG98</accession>
<reference evidence="2 3" key="1">
    <citation type="journal article" date="2021" name="MBio">
        <title>Poor Competitiveness of Bradyrhizobium in Pigeon Pea Root Colonization in Indian Soils.</title>
        <authorList>
            <person name="Chalasani D."/>
            <person name="Basu A."/>
            <person name="Pullabhotla S.V.S.R.N."/>
            <person name="Jorrin B."/>
            <person name="Neal A.L."/>
            <person name="Poole P.S."/>
            <person name="Podile A.R."/>
            <person name="Tkacz A."/>
        </authorList>
    </citation>
    <scope>NUCLEOTIDE SEQUENCE [LARGE SCALE GENOMIC DNA]</scope>
    <source>
        <strain evidence="2 3">HU44</strain>
    </source>
</reference>
<evidence type="ECO:0000259" key="1">
    <source>
        <dbReference type="Pfam" id="PF01850"/>
    </source>
</evidence>
<dbReference type="EMBL" id="JAEUAO010000004">
    <property type="protein sequence ID" value="MBW9065263.1"/>
    <property type="molecule type" value="Genomic_DNA"/>
</dbReference>